<dbReference type="EMBL" id="JBFTWV010000014">
    <property type="protein sequence ID" value="KAL2798279.1"/>
    <property type="molecule type" value="Genomic_DNA"/>
</dbReference>
<accession>A0ABR4GGV0</accession>
<organism evidence="2 3">
    <name type="scientific">Aspergillus keveii</name>
    <dbReference type="NCBI Taxonomy" id="714993"/>
    <lineage>
        <taxon>Eukaryota</taxon>
        <taxon>Fungi</taxon>
        <taxon>Dikarya</taxon>
        <taxon>Ascomycota</taxon>
        <taxon>Pezizomycotina</taxon>
        <taxon>Eurotiomycetes</taxon>
        <taxon>Eurotiomycetidae</taxon>
        <taxon>Eurotiales</taxon>
        <taxon>Aspergillaceae</taxon>
        <taxon>Aspergillus</taxon>
        <taxon>Aspergillus subgen. Nidulantes</taxon>
    </lineage>
</organism>
<proteinExistence type="predicted"/>
<evidence type="ECO:0000313" key="2">
    <source>
        <dbReference type="EMBL" id="KAL2798279.1"/>
    </source>
</evidence>
<keyword evidence="3" id="KW-1185">Reference proteome</keyword>
<name>A0ABR4GGV0_9EURO</name>
<comment type="caution">
    <text evidence="2">The sequence shown here is derived from an EMBL/GenBank/DDBJ whole genome shotgun (WGS) entry which is preliminary data.</text>
</comment>
<reference evidence="2 3" key="1">
    <citation type="submission" date="2024-07" db="EMBL/GenBank/DDBJ databases">
        <title>Section-level genome sequencing and comparative genomics of Aspergillus sections Usti and Cavernicolus.</title>
        <authorList>
            <consortium name="Lawrence Berkeley National Laboratory"/>
            <person name="Nybo J.L."/>
            <person name="Vesth T.C."/>
            <person name="Theobald S."/>
            <person name="Frisvad J.C."/>
            <person name="Larsen T.O."/>
            <person name="Kjaerboelling I."/>
            <person name="Rothschild-Mancinelli K."/>
            <person name="Lyhne E.K."/>
            <person name="Kogle M.E."/>
            <person name="Barry K."/>
            <person name="Clum A."/>
            <person name="Na H."/>
            <person name="Ledsgaard L."/>
            <person name="Lin J."/>
            <person name="Lipzen A."/>
            <person name="Kuo A."/>
            <person name="Riley R."/>
            <person name="Mondo S."/>
            <person name="Labutti K."/>
            <person name="Haridas S."/>
            <person name="Pangalinan J."/>
            <person name="Salamov A.A."/>
            <person name="Simmons B.A."/>
            <person name="Magnuson J.K."/>
            <person name="Chen J."/>
            <person name="Drula E."/>
            <person name="Henrissat B."/>
            <person name="Wiebenga A."/>
            <person name="Lubbers R.J."/>
            <person name="Gomes A.C."/>
            <person name="Makela M.R."/>
            <person name="Stajich J."/>
            <person name="Grigoriev I.V."/>
            <person name="Mortensen U.H."/>
            <person name="De Vries R.P."/>
            <person name="Baker S.E."/>
            <person name="Andersen M.R."/>
        </authorList>
    </citation>
    <scope>NUCLEOTIDE SEQUENCE [LARGE SCALE GENOMIC DNA]</scope>
    <source>
        <strain evidence="2 3">CBS 209.92</strain>
    </source>
</reference>
<sequence>MQNFSGWHLDKIPRDIDTAVTGLEFVYDDRPSMTVGHSTPGALVVTDTTPRSSIPKLPSTQFVPASLDYTYPGLVHVYGAKPLRAFHLWRAADHGMIANIHIIDESLCYCFAERERLTRLVPSRRYDALKSSAELICLEKVDKVVITLDNERILDLGIRGMRGKRHLERPCVSNNQAHLSDHESTDSDENV</sequence>
<evidence type="ECO:0000256" key="1">
    <source>
        <dbReference type="SAM" id="MobiDB-lite"/>
    </source>
</evidence>
<evidence type="ECO:0000313" key="3">
    <source>
        <dbReference type="Proteomes" id="UP001610563"/>
    </source>
</evidence>
<protein>
    <submittedName>
        <fullName evidence="2">Uncharacterized protein</fullName>
    </submittedName>
</protein>
<dbReference type="Proteomes" id="UP001610563">
    <property type="component" value="Unassembled WGS sequence"/>
</dbReference>
<feature type="region of interest" description="Disordered" evidence="1">
    <location>
        <begin position="172"/>
        <end position="191"/>
    </location>
</feature>
<gene>
    <name evidence="2" type="ORF">BJX66DRAFT_56296</name>
</gene>